<sequence>MDISWYEAGYHCRQGSSSSSAASILTFSTALCLLLILRGAQGHPIKQTMPPIMENKPFLVIWNIPTEKCRTHRGVDLHLNDFNIVTNENEVFMGGNITIFYTYQLGKYPYYENNNVVNGGCPQNTSLNEHTRKMQADIEKYLPSKYYKGLAVIDWEEWRPQWVRNWGTKAIYREKSEELVRARHPDWSPARVLKQAQSEFDTAANKFMTQTLRVGQSMRPQALWGYYLFPDCYNYHYNDNFSSYNGRCPNIEFERNNQLQWLWSKSNALYPSIYMEEILKSSEQGRQFVRARVQEAMRVSLTVDSAYAPPVFVYSRSHYAYTFNPMTQIDLMYSIGESAALGASGVILWGSIEFSRTKVNCQHVKDYIKNTLGPYVVNVTKAAQACGQYLCSKHGRCYRKHPQENIYLHLNKRSFKIVARTDRGTFRVYTKGRLSFMDKRRLKSKFACQCYKGWSGKYCNQSKSTGSDCRLDSSLFIAALSSLIIWFLS</sequence>
<dbReference type="GO" id="GO:0005975">
    <property type="term" value="P:carbohydrate metabolic process"/>
    <property type="evidence" value="ECO:0007669"/>
    <property type="project" value="UniProtKB-UniRule"/>
</dbReference>
<dbReference type="InterPro" id="IPR013785">
    <property type="entry name" value="Aldolase_TIM"/>
</dbReference>
<feature type="disulfide bond" evidence="9">
    <location>
        <begin position="391"/>
        <end position="448"/>
    </location>
</feature>
<dbReference type="AlphaFoldDB" id="A0A401T0K6"/>
<dbReference type="OMA" id="DKKNVYR"/>
<gene>
    <name evidence="12" type="ORF">chiPu_0014684</name>
</gene>
<keyword evidence="13" id="KW-1185">Reference proteome</keyword>
<dbReference type="STRING" id="137246.A0A401T0K6"/>
<dbReference type="InterPro" id="IPR018155">
    <property type="entry name" value="Hyaluronidase"/>
</dbReference>
<dbReference type="PANTHER" id="PTHR11769">
    <property type="entry name" value="HYALURONIDASE"/>
    <property type="match status" value="1"/>
</dbReference>
<feature type="disulfide bond" evidence="9">
    <location>
        <begin position="450"/>
        <end position="459"/>
    </location>
</feature>
<evidence type="ECO:0000256" key="10">
    <source>
        <dbReference type="RuleBase" id="RU610713"/>
    </source>
</evidence>
<comment type="catalytic activity">
    <reaction evidence="1 10">
        <text>Random hydrolysis of (1-&gt;4)-linkages between N-acetyl-beta-D-glucosamine and D-glucuronate residues in hyaluronate.</text>
        <dbReference type="EC" id="3.2.1.35"/>
    </reaction>
</comment>
<reference evidence="12 13" key="1">
    <citation type="journal article" date="2018" name="Nat. Ecol. Evol.">
        <title>Shark genomes provide insights into elasmobranch evolution and the origin of vertebrates.</title>
        <authorList>
            <person name="Hara Y"/>
            <person name="Yamaguchi K"/>
            <person name="Onimaru K"/>
            <person name="Kadota M"/>
            <person name="Koyanagi M"/>
            <person name="Keeley SD"/>
            <person name="Tatsumi K"/>
            <person name="Tanaka K"/>
            <person name="Motone F"/>
            <person name="Kageyama Y"/>
            <person name="Nozu R"/>
            <person name="Adachi N"/>
            <person name="Nishimura O"/>
            <person name="Nakagawa R"/>
            <person name="Tanegashima C"/>
            <person name="Kiyatake I"/>
            <person name="Matsumoto R"/>
            <person name="Murakumo K"/>
            <person name="Nishida K"/>
            <person name="Terakita A"/>
            <person name="Kuratani S"/>
            <person name="Sato K"/>
            <person name="Hyodo S Kuraku.S."/>
        </authorList>
    </citation>
    <scope>NUCLEOTIDE SEQUENCE [LARGE SCALE GENOMIC DNA]</scope>
</reference>
<evidence type="ECO:0000256" key="3">
    <source>
        <dbReference type="ARBA" id="ARBA00022801"/>
    </source>
</evidence>
<dbReference type="Proteomes" id="UP000287033">
    <property type="component" value="Unassembled WGS sequence"/>
</dbReference>
<keyword evidence="11" id="KW-0732">Signal</keyword>
<dbReference type="PANTHER" id="PTHR11769:SF37">
    <property type="entry name" value="HYALURONIDASE"/>
    <property type="match status" value="1"/>
</dbReference>
<keyword evidence="4 9" id="KW-1015">Disulfide bond</keyword>
<evidence type="ECO:0000256" key="11">
    <source>
        <dbReference type="SAM" id="SignalP"/>
    </source>
</evidence>
<evidence type="ECO:0000256" key="5">
    <source>
        <dbReference type="ARBA" id="ARBA00023295"/>
    </source>
</evidence>
<dbReference type="OrthoDB" id="5796153at2759"/>
<dbReference type="Pfam" id="PF01630">
    <property type="entry name" value="Glyco_hydro_56"/>
    <property type="match status" value="1"/>
</dbReference>
<dbReference type="GO" id="GO:0030214">
    <property type="term" value="P:hyaluronan catabolic process"/>
    <property type="evidence" value="ECO:0007669"/>
    <property type="project" value="TreeGrafter"/>
</dbReference>
<keyword evidence="3 10" id="KW-0378">Hydrolase</keyword>
<keyword evidence="5 10" id="KW-0326">Glycosidase</keyword>
<feature type="disulfide bond" evidence="9">
    <location>
        <begin position="69"/>
        <end position="361"/>
    </location>
</feature>
<feature type="glycosylation site" description="N-linked (GlcNAc...) asparagine" evidence="8">
    <location>
        <position position="378"/>
    </location>
</feature>
<evidence type="ECO:0000256" key="2">
    <source>
        <dbReference type="ARBA" id="ARBA00008871"/>
    </source>
</evidence>
<proteinExistence type="inferred from homology"/>
<feature type="active site" description="Proton donor" evidence="7">
    <location>
        <position position="156"/>
    </location>
</feature>
<name>A0A401T0K6_CHIPU</name>
<comment type="caution">
    <text evidence="12">The sequence shown here is derived from an EMBL/GenBank/DDBJ whole genome shotgun (WGS) entry which is preliminary data.</text>
</comment>
<dbReference type="GO" id="GO:0004415">
    <property type="term" value="F:hyalurononglucosaminidase activity"/>
    <property type="evidence" value="ECO:0007669"/>
    <property type="project" value="UniProtKB-UniRule"/>
</dbReference>
<evidence type="ECO:0000256" key="6">
    <source>
        <dbReference type="PIRNR" id="PIRNR038193"/>
    </source>
</evidence>
<comment type="similarity">
    <text evidence="2 6 10">Belongs to the glycosyl hydrolase 56 family.</text>
</comment>
<dbReference type="EMBL" id="BEZZ01000795">
    <property type="protein sequence ID" value="GCC36192.1"/>
    <property type="molecule type" value="Genomic_DNA"/>
</dbReference>
<organism evidence="12 13">
    <name type="scientific">Chiloscyllium punctatum</name>
    <name type="common">Brownbanded bambooshark</name>
    <name type="synonym">Hemiscyllium punctatum</name>
    <dbReference type="NCBI Taxonomy" id="137246"/>
    <lineage>
        <taxon>Eukaryota</taxon>
        <taxon>Metazoa</taxon>
        <taxon>Chordata</taxon>
        <taxon>Craniata</taxon>
        <taxon>Vertebrata</taxon>
        <taxon>Chondrichthyes</taxon>
        <taxon>Elasmobranchii</taxon>
        <taxon>Galeomorphii</taxon>
        <taxon>Galeoidea</taxon>
        <taxon>Orectolobiformes</taxon>
        <taxon>Hemiscylliidae</taxon>
        <taxon>Chiloscyllium</taxon>
    </lineage>
</organism>
<dbReference type="SUPFAM" id="SSF51445">
    <property type="entry name" value="(Trans)glycosidases"/>
    <property type="match status" value="1"/>
</dbReference>
<evidence type="ECO:0000313" key="13">
    <source>
        <dbReference type="Proteomes" id="UP000287033"/>
    </source>
</evidence>
<evidence type="ECO:0000313" key="12">
    <source>
        <dbReference type="EMBL" id="GCC36192.1"/>
    </source>
</evidence>
<evidence type="ECO:0000256" key="8">
    <source>
        <dbReference type="PIRSR" id="PIRSR038193-2"/>
    </source>
</evidence>
<evidence type="ECO:0000256" key="7">
    <source>
        <dbReference type="PIRSR" id="PIRSR038193-1"/>
    </source>
</evidence>
<dbReference type="GO" id="GO:0031410">
    <property type="term" value="C:cytoplasmic vesicle"/>
    <property type="evidence" value="ECO:0007669"/>
    <property type="project" value="TreeGrafter"/>
</dbReference>
<evidence type="ECO:0000256" key="4">
    <source>
        <dbReference type="ARBA" id="ARBA00023157"/>
    </source>
</evidence>
<feature type="disulfide bond" evidence="9">
    <location>
        <begin position="386"/>
        <end position="397"/>
    </location>
</feature>
<evidence type="ECO:0000256" key="1">
    <source>
        <dbReference type="ARBA" id="ARBA00000251"/>
    </source>
</evidence>
<feature type="chain" id="PRO_5019280714" description="Hyaluronidase" evidence="11">
    <location>
        <begin position="43"/>
        <end position="489"/>
    </location>
</feature>
<dbReference type="PRINTS" id="PR00846">
    <property type="entry name" value="GLHYDRLASE56"/>
</dbReference>
<evidence type="ECO:0000256" key="9">
    <source>
        <dbReference type="PIRSR" id="PIRSR038193-3"/>
    </source>
</evidence>
<dbReference type="InterPro" id="IPR017853">
    <property type="entry name" value="GH"/>
</dbReference>
<dbReference type="Gene3D" id="3.20.20.70">
    <property type="entry name" value="Aldolase class I"/>
    <property type="match status" value="1"/>
</dbReference>
<protein>
    <recommendedName>
        <fullName evidence="10">Hyaluronidase</fullName>
        <ecNumber evidence="10">3.2.1.35</ecNumber>
    </recommendedName>
</protein>
<dbReference type="PIRSF" id="PIRSF038193">
    <property type="entry name" value="Hyaluronidase"/>
    <property type="match status" value="1"/>
</dbReference>
<dbReference type="EC" id="3.2.1.35" evidence="10"/>
<accession>A0A401T0K6</accession>
<feature type="disulfide bond" evidence="9">
    <location>
        <begin position="232"/>
        <end position="248"/>
    </location>
</feature>
<dbReference type="FunFam" id="3.20.20.70:FF:000065">
    <property type="entry name" value="Hyaluronidase"/>
    <property type="match status" value="1"/>
</dbReference>
<feature type="signal peptide" evidence="11">
    <location>
        <begin position="1"/>
        <end position="42"/>
    </location>
</feature>